<dbReference type="GeneTree" id="ENSGT00950000182866"/>
<accession>A0A8C4SDI0</accession>
<sequence length="518" mass="59942">MVKIHFIRMSKEHSSHKAISHVLRKIEQNLNITPYARMTPLSSAEESLVTLLNPKPSYKVGETLSLRVDLYDQDGQHKSSGGDFLLARIFSLYLDASASGVLEDFSNGTYKVTFTLFWPGRVEVSVQLVHPSDVVSVLWKARQQDYDKIMYTGTFMSQGIQEERQCFQHLVKWKQLCKYKDYRDNEYFFCLKPKNLSCNHLTYLYSKNSEDLNLSHQEFHILLRSDLAVEVPSEFLSIDVNDCSDNFQGPSLKCKMGMKFESPGGFFYLNKWYPKNCIVCQFTRVDEVNGCLKGKQIYLLGDSTVRQWIEYLIKILKNLKMTKMPSGISPVVATDVQRNIYIAWMKHWQPWVSSTPNAVSSGQYIARRLDTIAGSTNTTVVLALGLHFRSFPITLFLKRLLNIRKAIERLLRRNPLTRVFVKLENTRDLSVDMVRCSNWHGYVQNLAQREVFQGLDIQFIDAWDMTVSHNSFAIHPSPNIVWNQLTLFLTYICDECSNTRSFQCDSNRQVEEDDTDDR</sequence>
<dbReference type="AlphaFoldDB" id="A0A8C4SDI0"/>
<evidence type="ECO:0000313" key="3">
    <source>
        <dbReference type="Ensembl" id="ENSECRP00000014869.1"/>
    </source>
</evidence>
<dbReference type="Gene3D" id="2.60.40.10">
    <property type="entry name" value="Immunoglobulins"/>
    <property type="match status" value="1"/>
</dbReference>
<dbReference type="Proteomes" id="UP000694620">
    <property type="component" value="Chromosome 11"/>
</dbReference>
<dbReference type="Pfam" id="PF06312">
    <property type="entry name" value="Neurexophilin"/>
    <property type="match status" value="1"/>
</dbReference>
<dbReference type="InterPro" id="IPR014756">
    <property type="entry name" value="Ig_E-set"/>
</dbReference>
<dbReference type="SUPFAM" id="SSF81296">
    <property type="entry name" value="E set domains"/>
    <property type="match status" value="1"/>
</dbReference>
<evidence type="ECO:0000259" key="2">
    <source>
        <dbReference type="Pfam" id="PF24536"/>
    </source>
</evidence>
<dbReference type="InterPro" id="IPR026845">
    <property type="entry name" value="NXPH/NXPE"/>
</dbReference>
<dbReference type="PANTHER" id="PTHR16165">
    <property type="entry name" value="NXPE FAMILY MEMBER"/>
    <property type="match status" value="1"/>
</dbReference>
<dbReference type="InterPro" id="IPR057106">
    <property type="entry name" value="NXPE4_C"/>
</dbReference>
<dbReference type="Pfam" id="PF24536">
    <property type="entry name" value="NXPE4_C"/>
    <property type="match status" value="1"/>
</dbReference>
<keyword evidence="4" id="KW-1185">Reference proteome</keyword>
<evidence type="ECO:0000256" key="1">
    <source>
        <dbReference type="ARBA" id="ARBA00005431"/>
    </source>
</evidence>
<comment type="similarity">
    <text evidence="1">Belongs to the NXPE family.</text>
</comment>
<name>A0A8C4SDI0_ERPCA</name>
<dbReference type="PANTHER" id="PTHR16165:SF3">
    <property type="entry name" value="NXPE FAMILY MEMBER 1"/>
    <property type="match status" value="1"/>
</dbReference>
<dbReference type="Ensembl" id="ENSECRT00000015129.1">
    <property type="protein sequence ID" value="ENSECRP00000014869.1"/>
    <property type="gene ID" value="ENSECRG00000009906.1"/>
</dbReference>
<proteinExistence type="inferred from homology"/>
<reference evidence="3" key="2">
    <citation type="submission" date="2025-08" db="UniProtKB">
        <authorList>
            <consortium name="Ensembl"/>
        </authorList>
    </citation>
    <scope>IDENTIFICATION</scope>
</reference>
<reference evidence="3" key="3">
    <citation type="submission" date="2025-09" db="UniProtKB">
        <authorList>
            <consortium name="Ensembl"/>
        </authorList>
    </citation>
    <scope>IDENTIFICATION</scope>
</reference>
<dbReference type="InterPro" id="IPR013783">
    <property type="entry name" value="Ig-like_fold"/>
</dbReference>
<gene>
    <name evidence="3" type="primary">LOC114660710</name>
</gene>
<protein>
    <submittedName>
        <fullName evidence="3">NXPE family member 4-like</fullName>
    </submittedName>
</protein>
<evidence type="ECO:0000313" key="4">
    <source>
        <dbReference type="Proteomes" id="UP000694620"/>
    </source>
</evidence>
<feature type="domain" description="NXPE C-terminal" evidence="2">
    <location>
        <begin position="272"/>
        <end position="493"/>
    </location>
</feature>
<reference evidence="3" key="1">
    <citation type="submission" date="2021-06" db="EMBL/GenBank/DDBJ databases">
        <authorList>
            <consortium name="Wellcome Sanger Institute Data Sharing"/>
        </authorList>
    </citation>
    <scope>NUCLEOTIDE SEQUENCE [LARGE SCALE GENOMIC DNA]</scope>
</reference>
<organism evidence="3 4">
    <name type="scientific">Erpetoichthys calabaricus</name>
    <name type="common">Rope fish</name>
    <name type="synonym">Calamoichthys calabaricus</name>
    <dbReference type="NCBI Taxonomy" id="27687"/>
    <lineage>
        <taxon>Eukaryota</taxon>
        <taxon>Metazoa</taxon>
        <taxon>Chordata</taxon>
        <taxon>Craniata</taxon>
        <taxon>Vertebrata</taxon>
        <taxon>Euteleostomi</taxon>
        <taxon>Actinopterygii</taxon>
        <taxon>Polypteriformes</taxon>
        <taxon>Polypteridae</taxon>
        <taxon>Erpetoichthys</taxon>
    </lineage>
</organism>